<evidence type="ECO:0000256" key="2">
    <source>
        <dbReference type="ARBA" id="ARBA00023082"/>
    </source>
</evidence>
<dbReference type="GO" id="GO:0006352">
    <property type="term" value="P:DNA-templated transcription initiation"/>
    <property type="evidence" value="ECO:0007669"/>
    <property type="project" value="InterPro"/>
</dbReference>
<evidence type="ECO:0000259" key="5">
    <source>
        <dbReference type="PROSITE" id="PS00716"/>
    </source>
</evidence>
<dbReference type="SUPFAM" id="SSF88946">
    <property type="entry name" value="Sigma2 domain of RNA polymerase sigma factors"/>
    <property type="match status" value="1"/>
</dbReference>
<dbReference type="CDD" id="cd06171">
    <property type="entry name" value="Sigma70_r4"/>
    <property type="match status" value="1"/>
</dbReference>
<gene>
    <name evidence="6" type="ORF">H9892_07025</name>
</gene>
<dbReference type="InterPro" id="IPR013324">
    <property type="entry name" value="RNA_pol_sigma_r3/r4-like"/>
</dbReference>
<dbReference type="InterPro" id="IPR007624">
    <property type="entry name" value="RNA_pol_sigma70_r3"/>
</dbReference>
<dbReference type="GO" id="GO:0003677">
    <property type="term" value="F:DNA binding"/>
    <property type="evidence" value="ECO:0007669"/>
    <property type="project" value="UniProtKB-KW"/>
</dbReference>
<evidence type="ECO:0000313" key="6">
    <source>
        <dbReference type="EMBL" id="HIW03076.1"/>
    </source>
</evidence>
<dbReference type="Proteomes" id="UP000823990">
    <property type="component" value="Unassembled WGS sequence"/>
</dbReference>
<dbReference type="InterPro" id="IPR014284">
    <property type="entry name" value="RNA_pol_sigma-70_dom"/>
</dbReference>
<proteinExistence type="predicted"/>
<dbReference type="SUPFAM" id="SSF88659">
    <property type="entry name" value="Sigma3 and sigma4 domains of RNA polymerase sigma factors"/>
    <property type="match status" value="2"/>
</dbReference>
<dbReference type="PRINTS" id="PR00046">
    <property type="entry name" value="SIGMA70FCT"/>
</dbReference>
<dbReference type="AlphaFoldDB" id="A0A9D1Q1E4"/>
<keyword evidence="3" id="KW-0238">DNA-binding</keyword>
<organism evidence="6 7">
    <name type="scientific">Candidatus Protoclostridium stercorigallinarum</name>
    <dbReference type="NCBI Taxonomy" id="2838741"/>
    <lineage>
        <taxon>Bacteria</taxon>
        <taxon>Bacillati</taxon>
        <taxon>Bacillota</taxon>
        <taxon>Clostridia</taxon>
        <taxon>Candidatus Protoclostridium</taxon>
    </lineage>
</organism>
<name>A0A9D1Q1E4_9FIRM</name>
<sequence length="240" mass="27668">MLRQDETAELIRLAQNGDEQAKTKLITENAPLIKSVIRRFRGRGIEYDDLYQLGCVGFLKAIKNFSFEFDVRFSTYAVPMILGEVKRYLRDDGYIKVSRTVKSDAARINAYIEKYRNEKGETPSVDDIAKEFDMEPQDVVFVLDSAKMPLSIYDGTDENGDRPIIDKLPSSETENDSIDRIMLRDLIRSLPERDRKIILLRYFRGSTQCEVARILGVSQVQISRLENRILGLMKNEFVKP</sequence>
<evidence type="ECO:0000256" key="4">
    <source>
        <dbReference type="ARBA" id="ARBA00023163"/>
    </source>
</evidence>
<reference evidence="6" key="2">
    <citation type="submission" date="2021-04" db="EMBL/GenBank/DDBJ databases">
        <authorList>
            <person name="Gilroy R."/>
        </authorList>
    </citation>
    <scope>NUCLEOTIDE SEQUENCE</scope>
    <source>
        <strain evidence="6">12435</strain>
    </source>
</reference>
<dbReference type="Pfam" id="PF04542">
    <property type="entry name" value="Sigma70_r2"/>
    <property type="match status" value="1"/>
</dbReference>
<feature type="domain" description="RNA polymerase sigma-70" evidence="5">
    <location>
        <begin position="207"/>
        <end position="233"/>
    </location>
</feature>
<dbReference type="InterPro" id="IPR000943">
    <property type="entry name" value="RNA_pol_sigma70"/>
</dbReference>
<evidence type="ECO:0000313" key="7">
    <source>
        <dbReference type="Proteomes" id="UP000823990"/>
    </source>
</evidence>
<dbReference type="Gene3D" id="1.20.120.1810">
    <property type="match status" value="1"/>
</dbReference>
<comment type="caution">
    <text evidence="6">The sequence shown here is derived from an EMBL/GenBank/DDBJ whole genome shotgun (WGS) entry which is preliminary data.</text>
</comment>
<dbReference type="InterPro" id="IPR007630">
    <property type="entry name" value="RNA_pol_sigma70_r4"/>
</dbReference>
<dbReference type="PANTHER" id="PTHR30385">
    <property type="entry name" value="SIGMA FACTOR F FLAGELLAR"/>
    <property type="match status" value="1"/>
</dbReference>
<dbReference type="Pfam" id="PF04539">
    <property type="entry name" value="Sigma70_r3"/>
    <property type="match status" value="1"/>
</dbReference>
<dbReference type="PANTHER" id="PTHR30385:SF4">
    <property type="entry name" value="RNA POLYMERASE SIGMA-E FACTOR"/>
    <property type="match status" value="1"/>
</dbReference>
<reference evidence="6" key="1">
    <citation type="journal article" date="2021" name="PeerJ">
        <title>Extensive microbial diversity within the chicken gut microbiome revealed by metagenomics and culture.</title>
        <authorList>
            <person name="Gilroy R."/>
            <person name="Ravi A."/>
            <person name="Getino M."/>
            <person name="Pursley I."/>
            <person name="Horton D.L."/>
            <person name="Alikhan N.F."/>
            <person name="Baker D."/>
            <person name="Gharbi K."/>
            <person name="Hall N."/>
            <person name="Watson M."/>
            <person name="Adriaenssens E.M."/>
            <person name="Foster-Nyarko E."/>
            <person name="Jarju S."/>
            <person name="Secka A."/>
            <person name="Antonio M."/>
            <person name="Oren A."/>
            <person name="Chaudhuri R.R."/>
            <person name="La Ragione R."/>
            <person name="Hildebrand F."/>
            <person name="Pallen M.J."/>
        </authorList>
    </citation>
    <scope>NUCLEOTIDE SEQUENCE</scope>
    <source>
        <strain evidence="6">12435</strain>
    </source>
</reference>
<dbReference type="Gene3D" id="1.20.140.160">
    <property type="match status" value="1"/>
</dbReference>
<dbReference type="NCBIfam" id="TIGR02937">
    <property type="entry name" value="sigma70-ECF"/>
    <property type="match status" value="1"/>
</dbReference>
<dbReference type="EMBL" id="DXHS01000119">
    <property type="protein sequence ID" value="HIW03076.1"/>
    <property type="molecule type" value="Genomic_DNA"/>
</dbReference>
<accession>A0A9D1Q1E4</accession>
<dbReference type="InterPro" id="IPR013325">
    <property type="entry name" value="RNA_pol_sigma_r2"/>
</dbReference>
<protein>
    <submittedName>
        <fullName evidence="6">Sigma-70 family RNA polymerase sigma factor</fullName>
    </submittedName>
</protein>
<dbReference type="Pfam" id="PF04545">
    <property type="entry name" value="Sigma70_r4"/>
    <property type="match status" value="1"/>
</dbReference>
<dbReference type="GO" id="GO:0016987">
    <property type="term" value="F:sigma factor activity"/>
    <property type="evidence" value="ECO:0007669"/>
    <property type="project" value="UniProtKB-KW"/>
</dbReference>
<evidence type="ECO:0000256" key="3">
    <source>
        <dbReference type="ARBA" id="ARBA00023125"/>
    </source>
</evidence>
<dbReference type="InterPro" id="IPR007627">
    <property type="entry name" value="RNA_pol_sigma70_r2"/>
</dbReference>
<keyword evidence="1" id="KW-0805">Transcription regulation</keyword>
<keyword evidence="2" id="KW-0731">Sigma factor</keyword>
<dbReference type="PROSITE" id="PS00716">
    <property type="entry name" value="SIGMA70_2"/>
    <property type="match status" value="1"/>
</dbReference>
<keyword evidence="4" id="KW-0804">Transcription</keyword>
<evidence type="ECO:0000256" key="1">
    <source>
        <dbReference type="ARBA" id="ARBA00023015"/>
    </source>
</evidence>